<evidence type="ECO:0000313" key="3">
    <source>
        <dbReference type="Proteomes" id="UP001595859"/>
    </source>
</evidence>
<keyword evidence="3" id="KW-1185">Reference proteome</keyword>
<proteinExistence type="predicted"/>
<dbReference type="EMBL" id="JBHSIS010000031">
    <property type="protein sequence ID" value="MFC4859410.1"/>
    <property type="molecule type" value="Genomic_DNA"/>
</dbReference>
<evidence type="ECO:0000259" key="1">
    <source>
        <dbReference type="Pfam" id="PF04149"/>
    </source>
</evidence>
<protein>
    <submittedName>
        <fullName evidence="2">DUF397 domain-containing protein</fullName>
    </submittedName>
</protein>
<evidence type="ECO:0000313" key="2">
    <source>
        <dbReference type="EMBL" id="MFC4859410.1"/>
    </source>
</evidence>
<dbReference type="Pfam" id="PF04149">
    <property type="entry name" value="DUF397"/>
    <property type="match status" value="1"/>
</dbReference>
<feature type="domain" description="DUF397" evidence="1">
    <location>
        <begin position="17"/>
        <end position="70"/>
    </location>
</feature>
<accession>A0ABV9SCL7</accession>
<sequence>MVREQLVRNGDVLPDDAWRSAGLCGPNGGNCVEVNLGAVGVVGVRDSKSAPGPVLTFDDAGWAALLAETKSRHWAFG</sequence>
<dbReference type="RefSeq" id="WP_378062455.1">
    <property type="nucleotide sequence ID" value="NZ_JBHSIS010000031.1"/>
</dbReference>
<comment type="caution">
    <text evidence="2">The sequence shown here is derived from an EMBL/GenBank/DDBJ whole genome shotgun (WGS) entry which is preliminary data.</text>
</comment>
<name>A0ABV9SCL7_9PSEU</name>
<dbReference type="InterPro" id="IPR007278">
    <property type="entry name" value="DUF397"/>
</dbReference>
<organism evidence="2 3">
    <name type="scientific">Actinophytocola glycyrrhizae</name>
    <dbReference type="NCBI Taxonomy" id="2044873"/>
    <lineage>
        <taxon>Bacteria</taxon>
        <taxon>Bacillati</taxon>
        <taxon>Actinomycetota</taxon>
        <taxon>Actinomycetes</taxon>
        <taxon>Pseudonocardiales</taxon>
        <taxon>Pseudonocardiaceae</taxon>
    </lineage>
</organism>
<reference evidence="3" key="1">
    <citation type="journal article" date="2019" name="Int. J. Syst. Evol. Microbiol.">
        <title>The Global Catalogue of Microorganisms (GCM) 10K type strain sequencing project: providing services to taxonomists for standard genome sequencing and annotation.</title>
        <authorList>
            <consortium name="The Broad Institute Genomics Platform"/>
            <consortium name="The Broad Institute Genome Sequencing Center for Infectious Disease"/>
            <person name="Wu L."/>
            <person name="Ma J."/>
        </authorList>
    </citation>
    <scope>NUCLEOTIDE SEQUENCE [LARGE SCALE GENOMIC DNA]</scope>
    <source>
        <strain evidence="3">ZS-22-S1</strain>
    </source>
</reference>
<dbReference type="Proteomes" id="UP001595859">
    <property type="component" value="Unassembled WGS sequence"/>
</dbReference>
<gene>
    <name evidence="2" type="ORF">ACFPCV_38445</name>
</gene>